<protein>
    <submittedName>
        <fullName evidence="1">Uncharacterized protein</fullName>
    </submittedName>
</protein>
<dbReference type="RefSeq" id="WP_189137616.1">
    <property type="nucleotide sequence ID" value="NZ_BMNK01000002.1"/>
</dbReference>
<evidence type="ECO:0000313" key="2">
    <source>
        <dbReference type="Proteomes" id="UP000660745"/>
    </source>
</evidence>
<sequence>MADVVIWVKPFEAKNHNPDTKGRKGLCSWHEMTSGRGPCPNKPYASVKIRYADADYEPVQSACVEALKEISQRYGFPIPQEQGERVENS</sequence>
<dbReference type="EMBL" id="BMNK01000002">
    <property type="protein sequence ID" value="GGP03247.1"/>
    <property type="molecule type" value="Genomic_DNA"/>
</dbReference>
<reference evidence="1" key="1">
    <citation type="journal article" date="2014" name="Int. J. Syst. Evol. Microbiol.">
        <title>Complete genome sequence of Corynebacterium casei LMG S-19264T (=DSM 44701T), isolated from a smear-ripened cheese.</title>
        <authorList>
            <consortium name="US DOE Joint Genome Institute (JGI-PGF)"/>
            <person name="Walter F."/>
            <person name="Albersmeier A."/>
            <person name="Kalinowski J."/>
            <person name="Ruckert C."/>
        </authorList>
    </citation>
    <scope>NUCLEOTIDE SEQUENCE</scope>
    <source>
        <strain evidence="1">CGMCC 4.7430</strain>
    </source>
</reference>
<keyword evidence="2" id="KW-1185">Reference proteome</keyword>
<organism evidence="1 2">
    <name type="scientific">Nonomuraea glycinis</name>
    <dbReference type="NCBI Taxonomy" id="2047744"/>
    <lineage>
        <taxon>Bacteria</taxon>
        <taxon>Bacillati</taxon>
        <taxon>Actinomycetota</taxon>
        <taxon>Actinomycetes</taxon>
        <taxon>Streptosporangiales</taxon>
        <taxon>Streptosporangiaceae</taxon>
        <taxon>Nonomuraea</taxon>
    </lineage>
</organism>
<dbReference type="AlphaFoldDB" id="A0A918A492"/>
<proteinExistence type="predicted"/>
<comment type="caution">
    <text evidence="1">The sequence shown here is derived from an EMBL/GenBank/DDBJ whole genome shotgun (WGS) entry which is preliminary data.</text>
</comment>
<evidence type="ECO:0000313" key="1">
    <source>
        <dbReference type="EMBL" id="GGP03247.1"/>
    </source>
</evidence>
<reference evidence="1" key="2">
    <citation type="submission" date="2020-09" db="EMBL/GenBank/DDBJ databases">
        <authorList>
            <person name="Sun Q."/>
            <person name="Zhou Y."/>
        </authorList>
    </citation>
    <scope>NUCLEOTIDE SEQUENCE</scope>
    <source>
        <strain evidence="1">CGMCC 4.7430</strain>
    </source>
</reference>
<accession>A0A918A492</accession>
<dbReference type="Proteomes" id="UP000660745">
    <property type="component" value="Unassembled WGS sequence"/>
</dbReference>
<name>A0A918A492_9ACTN</name>
<gene>
    <name evidence="1" type="ORF">GCM10012278_13700</name>
</gene>